<keyword evidence="15" id="KW-1185">Reference proteome</keyword>
<evidence type="ECO:0000256" key="7">
    <source>
        <dbReference type="ARBA" id="ARBA00023004"/>
    </source>
</evidence>
<organism evidence="14 15">
    <name type="scientific">Rhizobium wenxiniae</name>
    <dbReference type="NCBI Taxonomy" id="1737357"/>
    <lineage>
        <taxon>Bacteria</taxon>
        <taxon>Pseudomonadati</taxon>
        <taxon>Pseudomonadota</taxon>
        <taxon>Alphaproteobacteria</taxon>
        <taxon>Hyphomicrobiales</taxon>
        <taxon>Rhizobiaceae</taxon>
        <taxon>Rhizobium/Agrobacterium group</taxon>
        <taxon>Rhizobium</taxon>
    </lineage>
</organism>
<keyword evidence="4 10" id="KW-0479">Metal-binding</keyword>
<evidence type="ECO:0000256" key="8">
    <source>
        <dbReference type="ARBA" id="ARBA00023136"/>
    </source>
</evidence>
<evidence type="ECO:0000256" key="10">
    <source>
        <dbReference type="PIRSR" id="PIRSR000018-51"/>
    </source>
</evidence>
<dbReference type="InterPro" id="IPR014353">
    <property type="entry name" value="Membr-bd_ADH_cyt_c"/>
</dbReference>
<accession>A0A7W9Y8T2</accession>
<dbReference type="GO" id="GO:0005506">
    <property type="term" value="F:iron ion binding"/>
    <property type="evidence" value="ECO:0007669"/>
    <property type="project" value="InterPro"/>
</dbReference>
<keyword evidence="7 10" id="KW-0408">Iron</keyword>
<dbReference type="AlphaFoldDB" id="A0A7W9Y8T2"/>
<keyword evidence="2" id="KW-1003">Cell membrane</keyword>
<feature type="transmembrane region" description="Helical" evidence="11">
    <location>
        <begin position="444"/>
        <end position="463"/>
    </location>
</feature>
<keyword evidence="11" id="KW-1133">Transmembrane helix</keyword>
<evidence type="ECO:0000256" key="3">
    <source>
        <dbReference type="ARBA" id="ARBA00022617"/>
    </source>
</evidence>
<dbReference type="RefSeq" id="WP_183994381.1">
    <property type="nucleotide sequence ID" value="NZ_BMHW01000004.1"/>
</dbReference>
<feature type="binding site" description="axial binding residue" evidence="10">
    <location>
        <position position="195"/>
    </location>
    <ligand>
        <name>heme c</name>
        <dbReference type="ChEBI" id="CHEBI:61717"/>
        <label>2</label>
    </ligand>
    <ligandPart>
        <name>Fe</name>
        <dbReference type="ChEBI" id="CHEBI:18248"/>
    </ligandPart>
</feature>
<keyword evidence="5 12" id="KW-0732">Signal</keyword>
<feature type="binding site" description="covalent" evidence="9">
    <location>
        <position position="336"/>
    </location>
    <ligand>
        <name>heme c</name>
        <dbReference type="ChEBI" id="CHEBI:61717"/>
        <label>3</label>
    </ligand>
</feature>
<feature type="binding site" description="covalent" evidence="9">
    <location>
        <position position="333"/>
    </location>
    <ligand>
        <name>heme c</name>
        <dbReference type="ChEBI" id="CHEBI:61717"/>
        <label>3</label>
    </ligand>
</feature>
<feature type="chain" id="PRO_5030894165" evidence="12">
    <location>
        <begin position="24"/>
        <end position="475"/>
    </location>
</feature>
<evidence type="ECO:0000256" key="2">
    <source>
        <dbReference type="ARBA" id="ARBA00022475"/>
    </source>
</evidence>
<evidence type="ECO:0000259" key="13">
    <source>
        <dbReference type="PROSITE" id="PS51007"/>
    </source>
</evidence>
<gene>
    <name evidence="14" type="ORF">HNQ72_003960</name>
</gene>
<dbReference type="InterPro" id="IPR036909">
    <property type="entry name" value="Cyt_c-like_dom_sf"/>
</dbReference>
<dbReference type="GO" id="GO:0016614">
    <property type="term" value="F:oxidoreductase activity, acting on CH-OH group of donors"/>
    <property type="evidence" value="ECO:0007669"/>
    <property type="project" value="InterPro"/>
</dbReference>
<dbReference type="PANTHER" id="PTHR35008:SF8">
    <property type="entry name" value="ALCOHOL DEHYDROGENASE CYTOCHROME C SUBUNIT"/>
    <property type="match status" value="1"/>
</dbReference>
<keyword evidence="6" id="KW-0677">Repeat</keyword>
<evidence type="ECO:0000256" key="5">
    <source>
        <dbReference type="ARBA" id="ARBA00022729"/>
    </source>
</evidence>
<reference evidence="14 15" key="1">
    <citation type="submission" date="2020-08" db="EMBL/GenBank/DDBJ databases">
        <title>Genomic Encyclopedia of Type Strains, Phase IV (KMG-IV): sequencing the most valuable type-strain genomes for metagenomic binning, comparative biology and taxonomic classification.</title>
        <authorList>
            <person name="Goeker M."/>
        </authorList>
    </citation>
    <scope>NUCLEOTIDE SEQUENCE [LARGE SCALE GENOMIC DNA]</scope>
    <source>
        <strain evidence="14 15">DSM 100734</strain>
    </source>
</reference>
<evidence type="ECO:0000256" key="9">
    <source>
        <dbReference type="PIRSR" id="PIRSR000018-50"/>
    </source>
</evidence>
<evidence type="ECO:0000256" key="6">
    <source>
        <dbReference type="ARBA" id="ARBA00022737"/>
    </source>
</evidence>
<dbReference type="GO" id="GO:0005886">
    <property type="term" value="C:plasma membrane"/>
    <property type="evidence" value="ECO:0007669"/>
    <property type="project" value="UniProtKB-SubCell"/>
</dbReference>
<proteinExistence type="predicted"/>
<dbReference type="InterPro" id="IPR051459">
    <property type="entry name" value="Cytochrome_c-type_DH"/>
</dbReference>
<feature type="binding site" description="axial binding residue" evidence="10">
    <location>
        <position position="47"/>
    </location>
    <ligand>
        <name>heme c</name>
        <dbReference type="ChEBI" id="CHEBI:61717"/>
        <label>1</label>
    </ligand>
    <ligandPart>
        <name>Fe</name>
        <dbReference type="ChEBI" id="CHEBI:18248"/>
    </ligandPart>
</feature>
<evidence type="ECO:0000256" key="11">
    <source>
        <dbReference type="SAM" id="Phobius"/>
    </source>
</evidence>
<name>A0A7W9Y8T2_9HYPH</name>
<dbReference type="PROSITE" id="PS51007">
    <property type="entry name" value="CYTC"/>
    <property type="match status" value="3"/>
</dbReference>
<evidence type="ECO:0000313" key="14">
    <source>
        <dbReference type="EMBL" id="MBB6164119.1"/>
    </source>
</evidence>
<feature type="binding site" description="covalent" evidence="9">
    <location>
        <position position="43"/>
    </location>
    <ligand>
        <name>heme c</name>
        <dbReference type="ChEBI" id="CHEBI:61717"/>
        <label>1</label>
    </ligand>
</feature>
<comment type="cofactor">
    <cofactor evidence="9">
        <name>heme c</name>
        <dbReference type="ChEBI" id="CHEBI:61717"/>
    </cofactor>
    <text evidence="9">Binds 3 heme c groups covalently per subunit.</text>
</comment>
<sequence>MKTVKSFVLVAPLALIALAPAAAQEFSKELIEKGRYLATASDCVACHTNHDGGKPMAGGLPMASPVGTIMSTNITPSKEFGIGSYSEAQFSDAVRKGIRADGANLYPAMPYVSYSNMKDEDIHALYAYFMQGVEPVDEKAMETKLPFPMNIRASMIGWNMLFRPNETHKDDPTQSAEWNRGKYLAEGAAHCSTCHTPRGIFMQEQKSLNLTGGQVGPWYAPDITNDKVHGIGTWSQEDLVTYLKTGKLDNKAQAAGSMAEAISYSLQHLTDADLNAIATYVRSVPSTKAGETTGATRFDKGTADNDMAAFRGRDYADGLKGDHAGAQIFAANCASCHGYNAQGTKDGYYPSLFHNAATAGDNSINVISAILNGVDRHTEAGHVFMPPFGDQVNAVVQLNNVEVASLSNYLLAQYGNDKLKVTPEDVQVIREGGPKSNMIQLARIGLAGGAAAVAFLLAGFIWYRARRKKPSVLSE</sequence>
<comment type="caution">
    <text evidence="14">The sequence shown here is derived from an EMBL/GenBank/DDBJ whole genome shotgun (WGS) entry which is preliminary data.</text>
</comment>
<feature type="signal peptide" evidence="12">
    <location>
        <begin position="1"/>
        <end position="23"/>
    </location>
</feature>
<feature type="domain" description="Cytochrome c" evidence="13">
    <location>
        <begin position="29"/>
        <end position="133"/>
    </location>
</feature>
<evidence type="ECO:0000256" key="4">
    <source>
        <dbReference type="ARBA" id="ARBA00022723"/>
    </source>
</evidence>
<dbReference type="PANTHER" id="PTHR35008">
    <property type="entry name" value="BLL4482 PROTEIN-RELATED"/>
    <property type="match status" value="1"/>
</dbReference>
<dbReference type="InterPro" id="IPR009056">
    <property type="entry name" value="Cyt_c-like_dom"/>
</dbReference>
<dbReference type="Gene3D" id="1.10.760.10">
    <property type="entry name" value="Cytochrome c-like domain"/>
    <property type="match status" value="3"/>
</dbReference>
<feature type="binding site" description="covalent" evidence="9">
    <location>
        <position position="194"/>
    </location>
    <ligand>
        <name>heme c</name>
        <dbReference type="ChEBI" id="CHEBI:61717"/>
        <label>2</label>
    </ligand>
</feature>
<protein>
    <submittedName>
        <fullName evidence="14">Mono/diheme cytochrome c family protein</fullName>
    </submittedName>
</protein>
<dbReference type="SUPFAM" id="SSF46626">
    <property type="entry name" value="Cytochrome c"/>
    <property type="match status" value="3"/>
</dbReference>
<dbReference type="GO" id="GO:0009055">
    <property type="term" value="F:electron transfer activity"/>
    <property type="evidence" value="ECO:0007669"/>
    <property type="project" value="InterPro"/>
</dbReference>
<feature type="binding site" description="covalent" evidence="9">
    <location>
        <position position="191"/>
    </location>
    <ligand>
        <name>heme c</name>
        <dbReference type="ChEBI" id="CHEBI:61717"/>
        <label>2</label>
    </ligand>
</feature>
<evidence type="ECO:0000313" key="15">
    <source>
        <dbReference type="Proteomes" id="UP000547879"/>
    </source>
</evidence>
<feature type="binding site" description="axial binding residue" evidence="10">
    <location>
        <position position="337"/>
    </location>
    <ligand>
        <name>heme c</name>
        <dbReference type="ChEBI" id="CHEBI:61717"/>
        <label>3</label>
    </ligand>
    <ligandPart>
        <name>Fe</name>
        <dbReference type="ChEBI" id="CHEBI:18248"/>
    </ligandPart>
</feature>
<dbReference type="PIRSF" id="PIRSF000018">
    <property type="entry name" value="Mb_ADH_cyt_c"/>
    <property type="match status" value="1"/>
</dbReference>
<dbReference type="EMBL" id="JACHEG010000004">
    <property type="protein sequence ID" value="MBB6164119.1"/>
    <property type="molecule type" value="Genomic_DNA"/>
</dbReference>
<evidence type="ECO:0000256" key="12">
    <source>
        <dbReference type="SAM" id="SignalP"/>
    </source>
</evidence>
<keyword evidence="8 11" id="KW-0472">Membrane</keyword>
<feature type="domain" description="Cytochrome c" evidence="13">
    <location>
        <begin position="176"/>
        <end position="285"/>
    </location>
</feature>
<dbReference type="Proteomes" id="UP000547879">
    <property type="component" value="Unassembled WGS sequence"/>
</dbReference>
<comment type="subcellular location">
    <subcellularLocation>
        <location evidence="1">Cell membrane</location>
    </subcellularLocation>
</comment>
<keyword evidence="3 9" id="KW-0349">Heme</keyword>
<keyword evidence="11" id="KW-0812">Transmembrane</keyword>
<feature type="domain" description="Cytochrome c" evidence="13">
    <location>
        <begin position="320"/>
        <end position="414"/>
    </location>
</feature>
<dbReference type="Pfam" id="PF00034">
    <property type="entry name" value="Cytochrom_C"/>
    <property type="match status" value="3"/>
</dbReference>
<evidence type="ECO:0000256" key="1">
    <source>
        <dbReference type="ARBA" id="ARBA00004236"/>
    </source>
</evidence>
<feature type="binding site" description="covalent" evidence="9">
    <location>
        <position position="46"/>
    </location>
    <ligand>
        <name>heme c</name>
        <dbReference type="ChEBI" id="CHEBI:61717"/>
        <label>1</label>
    </ligand>
</feature>
<dbReference type="GO" id="GO:0020037">
    <property type="term" value="F:heme binding"/>
    <property type="evidence" value="ECO:0007669"/>
    <property type="project" value="InterPro"/>
</dbReference>